<dbReference type="InterPro" id="IPR006531">
    <property type="entry name" value="Gp5/Vgr_OB"/>
</dbReference>
<dbReference type="Pfam" id="PF04717">
    <property type="entry name" value="Phage_base_V"/>
    <property type="match status" value="1"/>
</dbReference>
<dbReference type="Gene3D" id="3.55.50.10">
    <property type="entry name" value="Baseplate protein-like domains"/>
    <property type="match status" value="1"/>
</dbReference>
<protein>
    <submittedName>
        <fullName evidence="6">Type VI secretion system tip protein TssI/VgrG</fullName>
    </submittedName>
</protein>
<dbReference type="SUPFAM" id="SSF69279">
    <property type="entry name" value="Phage tail proteins"/>
    <property type="match status" value="2"/>
</dbReference>
<dbReference type="Gene3D" id="2.30.110.50">
    <property type="match status" value="1"/>
</dbReference>
<dbReference type="Pfam" id="PF13296">
    <property type="entry name" value="T6SS_Vgr"/>
    <property type="match status" value="1"/>
</dbReference>
<dbReference type="Pfam" id="PF10106">
    <property type="entry name" value="DUF2345"/>
    <property type="match status" value="1"/>
</dbReference>
<evidence type="ECO:0000259" key="4">
    <source>
        <dbReference type="Pfam" id="PF10106"/>
    </source>
</evidence>
<keyword evidence="7" id="KW-1185">Reference proteome</keyword>
<dbReference type="Gene3D" id="2.40.50.230">
    <property type="entry name" value="Gp5 N-terminal domain"/>
    <property type="match status" value="1"/>
</dbReference>
<reference evidence="6 7" key="1">
    <citation type="submission" date="2023-12" db="EMBL/GenBank/DDBJ databases">
        <title>Chromobacterium sp. strain TRC.1.1.SA producing antimicrobial pigment.</title>
        <authorList>
            <person name="Verma N."/>
            <person name="Choksket S."/>
            <person name="Pinnaka A.K."/>
            <person name="Korpole S."/>
        </authorList>
    </citation>
    <scope>NUCLEOTIDE SEQUENCE [LARGE SCALE GENOMIC DNA]</scope>
    <source>
        <strain evidence="6 7">TRC1.1.SA</strain>
    </source>
</reference>
<accession>A0ABV0CNH6</accession>
<dbReference type="SUPFAM" id="SSF69255">
    <property type="entry name" value="gp5 N-terminal domain-like"/>
    <property type="match status" value="1"/>
</dbReference>
<proteinExistence type="inferred from homology"/>
<dbReference type="InterPro" id="IPR037026">
    <property type="entry name" value="Vgr_OB-fold_dom_sf"/>
</dbReference>
<feature type="domain" description="Putative type VI secretion system Rhs element associated Vgr" evidence="5">
    <location>
        <begin position="528"/>
        <end position="635"/>
    </location>
</feature>
<dbReference type="NCBIfam" id="TIGR03361">
    <property type="entry name" value="VI_Rhs_Vgr"/>
    <property type="match status" value="1"/>
</dbReference>
<comment type="caution">
    <text evidence="6">The sequence shown here is derived from an EMBL/GenBank/DDBJ whole genome shotgun (WGS) entry which is preliminary data.</text>
</comment>
<dbReference type="Gene3D" id="4.10.220.110">
    <property type="match status" value="1"/>
</dbReference>
<evidence type="ECO:0000313" key="6">
    <source>
        <dbReference type="EMBL" id="MEN7432403.1"/>
    </source>
</evidence>
<dbReference type="InterPro" id="IPR017847">
    <property type="entry name" value="T6SS_RhsGE_Vgr_subset"/>
</dbReference>
<organism evidence="6 7">
    <name type="scientific">Chromobacterium indicum</name>
    <dbReference type="NCBI Taxonomy" id="3110228"/>
    <lineage>
        <taxon>Bacteria</taxon>
        <taxon>Pseudomonadati</taxon>
        <taxon>Pseudomonadota</taxon>
        <taxon>Betaproteobacteria</taxon>
        <taxon>Neisseriales</taxon>
        <taxon>Chromobacteriaceae</taxon>
        <taxon>Chromobacterium</taxon>
    </lineage>
</organism>
<dbReference type="NCBIfam" id="TIGR01646">
    <property type="entry name" value="vgr_GE"/>
    <property type="match status" value="1"/>
</dbReference>
<dbReference type="EMBL" id="JAYFSJ010000012">
    <property type="protein sequence ID" value="MEN7432403.1"/>
    <property type="molecule type" value="Genomic_DNA"/>
</dbReference>
<dbReference type="RefSeq" id="WP_346789638.1">
    <property type="nucleotide sequence ID" value="NZ_JAYFSJ010000012.1"/>
</dbReference>
<evidence type="ECO:0000256" key="2">
    <source>
        <dbReference type="SAM" id="MobiDB-lite"/>
    </source>
</evidence>
<dbReference type="InterPro" id="IPR028244">
    <property type="entry name" value="T6SS_Rhs_Vgr_dom"/>
</dbReference>
<name>A0ABV0CNH6_9NEIS</name>
<dbReference type="InterPro" id="IPR006533">
    <property type="entry name" value="T6SS_Vgr_RhsGE"/>
</dbReference>
<feature type="compositionally biased region" description="Polar residues" evidence="2">
    <location>
        <begin position="555"/>
        <end position="573"/>
    </location>
</feature>
<feature type="region of interest" description="Disordered" evidence="2">
    <location>
        <begin position="550"/>
        <end position="577"/>
    </location>
</feature>
<feature type="domain" description="DUF2345" evidence="4">
    <location>
        <begin position="687"/>
        <end position="840"/>
    </location>
</feature>
<feature type="region of interest" description="Disordered" evidence="2">
    <location>
        <begin position="933"/>
        <end position="966"/>
    </location>
</feature>
<sequence length="966" mass="104121">MDLNVLLASFASAFNQEQRLLTLALGSRQIASEQLLPLSLDGEEGVSKPYRYTLTCLSPDGNIELKTLLGQPARIGIQDADGDETIRCGVVSQARLAGSDGGFAKYELTIEPPFALLRHRKTSRVFQDLSVPDIVKQILSEHQAANPAFARVQTLDIQVKPTQPRSYALQYRESDFDFIVRLLHEEGYAWRFLHLDDDGPQVELAIFDDAHSLPGSKLGRVRFHRSDATEEEDGLTGWEAARQIVPGAVALASYDYKPVYTQQSGDQSRIDQGQAGQSLQSSLTHYDAPGLYYASDEEQLGQYAALRQQANDFQAKSFSGTGSVRGLLPGEWFRLDEHPAHDSDAPASREFVVTGQTFQARNNLPTDLAQHIGAEQNAAPFTTSIQTQRRGIPLTPVYAGTAHAKPTSQGTQTATVVGPAGEEVHTDEQGRVKVQFHWQRQEEHPSIGAGMDDKSSCWLRVAMPSAGAAWGHQFIPRIGQEVLVNFIEGDIDRPLITGVLYNGSHPPPDFSGAGSLPANKTLSGIKSKEHQGGSYNELLFDDTPGEVRAKLSSEPGKTQLNQGFLTQPRSNGKAQPRGEGFELRTDNHGAIRAAHGLLLSTEAQNGAGGKQLAREHAQNQLQSAVALSQALAETATGQLADTMETGPDGIGEDNAKAGKKAKGHMQHQLDALAAWEAGSNTDKDGKTAKDQAGQQPQLVLSGPAGIASLTEQSQTLAAGANLNLVAQRDANHTTGRRWIHNVGKHISLFVAGVKDKAAMKLIAAKGKVQILAQSDAMEWTADKDVTITSCKDSITIAAKEEILLNVGGGAYIRLAGGNIELHCPGTVSVKGAEHNLSGPDKMTVAHPAFPKSIPKQNIGLKVNHSFVEGDHAVPGMPFKLYADGAMIKQGVLDESGHIPVEHSVLTQKYTMELANGLKRHFNMVPSYAKPTHDELANGGINHGEQSGKLDQYQDFFGPNRGDGEQA</sequence>
<gene>
    <name evidence="6" type="primary">tssI</name>
    <name evidence="6" type="ORF">VA599_16795</name>
</gene>
<evidence type="ECO:0000313" key="7">
    <source>
        <dbReference type="Proteomes" id="UP001405405"/>
    </source>
</evidence>
<comment type="similarity">
    <text evidence="1">Belongs to the VgrG protein family.</text>
</comment>
<feature type="domain" description="Gp5/Type VI secretion system Vgr protein OB-fold" evidence="3">
    <location>
        <begin position="425"/>
        <end position="501"/>
    </location>
</feature>
<evidence type="ECO:0000259" key="3">
    <source>
        <dbReference type="Pfam" id="PF04717"/>
    </source>
</evidence>
<dbReference type="Proteomes" id="UP001405405">
    <property type="component" value="Unassembled WGS sequence"/>
</dbReference>
<evidence type="ECO:0000259" key="5">
    <source>
        <dbReference type="Pfam" id="PF13296"/>
    </source>
</evidence>
<dbReference type="SUPFAM" id="SSF69349">
    <property type="entry name" value="Phage fibre proteins"/>
    <property type="match status" value="2"/>
</dbReference>
<dbReference type="Pfam" id="PF05954">
    <property type="entry name" value="Phage_GPD"/>
    <property type="match status" value="1"/>
</dbReference>
<evidence type="ECO:0000256" key="1">
    <source>
        <dbReference type="ARBA" id="ARBA00005558"/>
    </source>
</evidence>
<dbReference type="InterPro" id="IPR018769">
    <property type="entry name" value="VgrG2_DUF2345"/>
</dbReference>